<accession>A0A9E7K3Q5</accession>
<keyword evidence="2" id="KW-1185">Reference proteome</keyword>
<reference evidence="1" key="1">
    <citation type="submission" date="2022-05" db="EMBL/GenBank/DDBJ databases">
        <title>The Musa troglodytarum L. genome provides insights into the mechanism of non-climacteric behaviour and enrichment of carotenoids.</title>
        <authorList>
            <person name="Wang J."/>
        </authorList>
    </citation>
    <scope>NUCLEOTIDE SEQUENCE</scope>
    <source>
        <tissue evidence="1">Leaf</tissue>
    </source>
</reference>
<evidence type="ECO:0000313" key="1">
    <source>
        <dbReference type="EMBL" id="URE03666.1"/>
    </source>
</evidence>
<dbReference type="AlphaFoldDB" id="A0A9E7K3Q5"/>
<protein>
    <submittedName>
        <fullName evidence="1">Uncharacterized protein</fullName>
    </submittedName>
</protein>
<organism evidence="1 2">
    <name type="scientific">Musa troglodytarum</name>
    <name type="common">fe'i banana</name>
    <dbReference type="NCBI Taxonomy" id="320322"/>
    <lineage>
        <taxon>Eukaryota</taxon>
        <taxon>Viridiplantae</taxon>
        <taxon>Streptophyta</taxon>
        <taxon>Embryophyta</taxon>
        <taxon>Tracheophyta</taxon>
        <taxon>Spermatophyta</taxon>
        <taxon>Magnoliopsida</taxon>
        <taxon>Liliopsida</taxon>
        <taxon>Zingiberales</taxon>
        <taxon>Musaceae</taxon>
        <taxon>Musa</taxon>
    </lineage>
</organism>
<dbReference type="EMBL" id="CP097507">
    <property type="protein sequence ID" value="URE03666.1"/>
    <property type="molecule type" value="Genomic_DNA"/>
</dbReference>
<name>A0A9E7K3Q5_9LILI</name>
<sequence>MGWTQQFSPSSLYGCRPTLEMDAHGIKALAMKMDYTETISHLEVEIDDLDIVWNSMLKFIASLVIIWGEEFCDPIQQIDAFVLDWIDLNHTTIADPDPIAILQ</sequence>
<dbReference type="Proteomes" id="UP001055439">
    <property type="component" value="Chromosome 5"/>
</dbReference>
<proteinExistence type="predicted"/>
<evidence type="ECO:0000313" key="2">
    <source>
        <dbReference type="Proteomes" id="UP001055439"/>
    </source>
</evidence>
<gene>
    <name evidence="1" type="ORF">MUK42_30093</name>
</gene>